<dbReference type="InterPro" id="IPR036291">
    <property type="entry name" value="NAD(P)-bd_dom_sf"/>
</dbReference>
<dbReference type="Proteomes" id="UP000526501">
    <property type="component" value="Unassembled WGS sequence"/>
</dbReference>
<proteinExistence type="inferred from homology"/>
<dbReference type="InterPro" id="IPR002347">
    <property type="entry name" value="SDR_fam"/>
</dbReference>
<dbReference type="GO" id="GO:0016491">
    <property type="term" value="F:oxidoreductase activity"/>
    <property type="evidence" value="ECO:0007669"/>
    <property type="project" value="UniProtKB-KW"/>
</dbReference>
<evidence type="ECO:0000256" key="1">
    <source>
        <dbReference type="ARBA" id="ARBA00006484"/>
    </source>
</evidence>
<evidence type="ECO:0000313" key="5">
    <source>
        <dbReference type="Proteomes" id="UP000526501"/>
    </source>
</evidence>
<keyword evidence="2" id="KW-0560">Oxidoreductase</keyword>
<feature type="region of interest" description="Disordered" evidence="3">
    <location>
        <begin position="199"/>
        <end position="218"/>
    </location>
</feature>
<comment type="similarity">
    <text evidence="1">Belongs to the short-chain dehydrogenases/reductases (SDR) family.</text>
</comment>
<dbReference type="Gene3D" id="3.40.50.720">
    <property type="entry name" value="NAD(P)-binding Rossmann-like Domain"/>
    <property type="match status" value="1"/>
</dbReference>
<name>A0A7X1E7U7_9BACT</name>
<dbReference type="RefSeq" id="WP_185660032.1">
    <property type="nucleotide sequence ID" value="NZ_CAWPOO010000008.1"/>
</dbReference>
<evidence type="ECO:0000313" key="4">
    <source>
        <dbReference type="EMBL" id="MBC2606140.1"/>
    </source>
</evidence>
<dbReference type="InterPro" id="IPR020904">
    <property type="entry name" value="Sc_DH/Rdtase_CS"/>
</dbReference>
<accession>A0A7X1E7U7</accession>
<dbReference type="SUPFAM" id="SSF51735">
    <property type="entry name" value="NAD(P)-binding Rossmann-fold domains"/>
    <property type="match status" value="1"/>
</dbReference>
<feature type="compositionally biased region" description="Acidic residues" evidence="3">
    <location>
        <begin position="200"/>
        <end position="209"/>
    </location>
</feature>
<evidence type="ECO:0000256" key="2">
    <source>
        <dbReference type="ARBA" id="ARBA00023002"/>
    </source>
</evidence>
<protein>
    <submittedName>
        <fullName evidence="4">SDR family oxidoreductase</fullName>
    </submittedName>
</protein>
<reference evidence="4 5" key="1">
    <citation type="submission" date="2020-07" db="EMBL/GenBank/DDBJ databases">
        <authorList>
            <person name="Feng X."/>
        </authorList>
    </citation>
    <scope>NUCLEOTIDE SEQUENCE [LARGE SCALE GENOMIC DNA]</scope>
    <source>
        <strain evidence="4 5">JCM23202</strain>
    </source>
</reference>
<dbReference type="FunFam" id="3.40.50.720:FF:000084">
    <property type="entry name" value="Short-chain dehydrogenase reductase"/>
    <property type="match status" value="1"/>
</dbReference>
<dbReference type="PROSITE" id="PS00061">
    <property type="entry name" value="ADH_SHORT"/>
    <property type="match status" value="1"/>
</dbReference>
<organism evidence="4 5">
    <name type="scientific">Pelagicoccus albus</name>
    <dbReference type="NCBI Taxonomy" id="415222"/>
    <lineage>
        <taxon>Bacteria</taxon>
        <taxon>Pseudomonadati</taxon>
        <taxon>Verrucomicrobiota</taxon>
        <taxon>Opitutia</taxon>
        <taxon>Puniceicoccales</taxon>
        <taxon>Pelagicoccaceae</taxon>
        <taxon>Pelagicoccus</taxon>
    </lineage>
</organism>
<dbReference type="PANTHER" id="PTHR43639">
    <property type="entry name" value="OXIDOREDUCTASE, SHORT-CHAIN DEHYDROGENASE/REDUCTASE FAMILY (AFU_ORTHOLOGUE AFUA_5G02870)"/>
    <property type="match status" value="1"/>
</dbReference>
<evidence type="ECO:0000256" key="3">
    <source>
        <dbReference type="SAM" id="MobiDB-lite"/>
    </source>
</evidence>
<dbReference type="Pfam" id="PF13561">
    <property type="entry name" value="adh_short_C2"/>
    <property type="match status" value="1"/>
</dbReference>
<sequence>MKLDGKVALVTGATSGIGKAVAELFLEEGARLVVNYHSEDEKRDNTEKELLEKLESGGRPASDLLMINCDISDPEEVSSMFSQIDQSLGSLDVLVNNAGMQKESASHELEPSSLQMQLGVDLLGPIYCSVEALKRFVSRGTEGVILNNSSVHQVIPKPGFLAYSASKGGLGNMTRTLALEYASRGIRVNSVCPGVVDTPINDELEDPETREETKSHVPQRSIIDSREIAKAFLYLASDDAKSVTGQSLVVDGGLTLYPSFESNWSSQ</sequence>
<gene>
    <name evidence="4" type="ORF">H5P27_08785</name>
</gene>
<dbReference type="EMBL" id="JACHVC010000008">
    <property type="protein sequence ID" value="MBC2606140.1"/>
    <property type="molecule type" value="Genomic_DNA"/>
</dbReference>
<keyword evidence="5" id="KW-1185">Reference proteome</keyword>
<dbReference type="PRINTS" id="PR00080">
    <property type="entry name" value="SDRFAMILY"/>
</dbReference>
<dbReference type="PANTHER" id="PTHR43639:SF1">
    <property type="entry name" value="SHORT-CHAIN DEHYDROGENASE_REDUCTASE FAMILY PROTEIN"/>
    <property type="match status" value="1"/>
</dbReference>
<dbReference type="PRINTS" id="PR00081">
    <property type="entry name" value="GDHRDH"/>
</dbReference>
<comment type="caution">
    <text evidence="4">The sequence shown here is derived from an EMBL/GenBank/DDBJ whole genome shotgun (WGS) entry which is preliminary data.</text>
</comment>
<dbReference type="AlphaFoldDB" id="A0A7X1E7U7"/>